<feature type="compositionally biased region" description="Low complexity" evidence="2">
    <location>
        <begin position="23"/>
        <end position="38"/>
    </location>
</feature>
<feature type="coiled-coil region" evidence="1">
    <location>
        <begin position="219"/>
        <end position="250"/>
    </location>
</feature>
<dbReference type="InterPro" id="IPR007139">
    <property type="entry name" value="DUF349"/>
</dbReference>
<dbReference type="Pfam" id="PF03993">
    <property type="entry name" value="DUF349"/>
    <property type="match status" value="3"/>
</dbReference>
<keyword evidence="1" id="KW-0175">Coiled coil</keyword>
<name>A0ABU8NZK9_9CORY</name>
<evidence type="ECO:0000256" key="2">
    <source>
        <dbReference type="SAM" id="MobiDB-lite"/>
    </source>
</evidence>
<organism evidence="3 4">
    <name type="scientific">Corynebacterium mastitidis</name>
    <dbReference type="NCBI Taxonomy" id="161890"/>
    <lineage>
        <taxon>Bacteria</taxon>
        <taxon>Bacillati</taxon>
        <taxon>Actinomycetota</taxon>
        <taxon>Actinomycetes</taxon>
        <taxon>Mycobacteriales</taxon>
        <taxon>Corynebacteriaceae</taxon>
        <taxon>Corynebacterium</taxon>
    </lineage>
</organism>
<sequence length="439" mass="48975">MTNQPVPSPAQLAKKKPTPGPRPAAQAPAATSAPSDPSRWGRVEADGTAWVRTGDGERRIGQYKAGTPEEGLAHFGARYDDLATEVTLLENRLRLHPEDAEAIRAQAQEVRSQLDTAAVIGDLDALDTRLVGIVADSDTAQAQVTQERQRRRSEAIAAKEKLAAEAEDIAARSTDWKAAGDRIRGILAEWKTIHGIDRKTDDQLWKRYSRARDSFNRRRGSHFAELDRARAQAKRAKEELVERARALQDSTDWAETARAFRDLMKEWKAAGRAPREADDALWEQFRGAQDHFFDARTAANNARDKEYADNAAAKDALLAEYGPQINPEENLEAARDKLAELQEKWEQIGYVPRGRVREYEDKIAAVERSVKEAAESKWRRTDPAAQARAAQFQAKVDEFHAQAEQAAAKGDQKRAEQLRAQAAQWSEWASAAAQAVEDR</sequence>
<comment type="caution">
    <text evidence="3">The sequence shown here is derived from an EMBL/GenBank/DDBJ whole genome shotgun (WGS) entry which is preliminary data.</text>
</comment>
<protein>
    <submittedName>
        <fullName evidence="3">DUF349 domain-containing protein</fullName>
    </submittedName>
</protein>
<feature type="region of interest" description="Disordered" evidence="2">
    <location>
        <begin position="372"/>
        <end position="423"/>
    </location>
</feature>
<evidence type="ECO:0000313" key="4">
    <source>
        <dbReference type="Proteomes" id="UP001359781"/>
    </source>
</evidence>
<proteinExistence type="predicted"/>
<evidence type="ECO:0000313" key="3">
    <source>
        <dbReference type="EMBL" id="MEJ4100449.1"/>
    </source>
</evidence>
<dbReference type="Proteomes" id="UP001359781">
    <property type="component" value="Unassembled WGS sequence"/>
</dbReference>
<gene>
    <name evidence="3" type="ORF">V5S96_08785</name>
</gene>
<keyword evidence="4" id="KW-1185">Reference proteome</keyword>
<evidence type="ECO:0000256" key="1">
    <source>
        <dbReference type="SAM" id="Coils"/>
    </source>
</evidence>
<feature type="compositionally biased region" description="Low complexity" evidence="2">
    <location>
        <begin position="384"/>
        <end position="394"/>
    </location>
</feature>
<dbReference type="EMBL" id="JBAHVJ010000008">
    <property type="protein sequence ID" value="MEJ4100449.1"/>
    <property type="molecule type" value="Genomic_DNA"/>
</dbReference>
<dbReference type="RefSeq" id="WP_337890642.1">
    <property type="nucleotide sequence ID" value="NZ_JBAHVI010000008.1"/>
</dbReference>
<feature type="compositionally biased region" description="Basic and acidic residues" evidence="2">
    <location>
        <begin position="372"/>
        <end position="382"/>
    </location>
</feature>
<feature type="region of interest" description="Disordered" evidence="2">
    <location>
        <begin position="1"/>
        <end position="62"/>
    </location>
</feature>
<reference evidence="3 4" key="1">
    <citation type="submission" date="2024-02" db="EMBL/GenBank/DDBJ databases">
        <title>Whole genome sequencing and characterization of Corynebacterium isolated from the ocular surface of dry eye disease sufferers.</title>
        <authorList>
            <person name="Naqvi M."/>
        </authorList>
    </citation>
    <scope>NUCLEOTIDE SEQUENCE [LARGE SCALE GENOMIC DNA]</scope>
    <source>
        <strain evidence="3 4">PCRF</strain>
    </source>
</reference>
<accession>A0ABU8NZK9</accession>